<protein>
    <submittedName>
        <fullName evidence="4">Aldehyde dehydrogenase</fullName>
    </submittedName>
</protein>
<keyword evidence="5" id="KW-1185">Reference proteome</keyword>
<dbReference type="InterPro" id="IPR016162">
    <property type="entry name" value="Ald_DH_N"/>
</dbReference>
<dbReference type="InterPro" id="IPR016163">
    <property type="entry name" value="Ald_DH_C"/>
</dbReference>
<dbReference type="Pfam" id="PF00171">
    <property type="entry name" value="Aldedh"/>
    <property type="match status" value="2"/>
</dbReference>
<feature type="domain" description="Aldehyde dehydrogenase" evidence="3">
    <location>
        <begin position="22"/>
        <end position="218"/>
    </location>
</feature>
<feature type="domain" description="Aldehyde dehydrogenase" evidence="3">
    <location>
        <begin position="219"/>
        <end position="412"/>
    </location>
</feature>
<dbReference type="GO" id="GO:0008911">
    <property type="term" value="F:lactaldehyde dehydrogenase (NAD+) activity"/>
    <property type="evidence" value="ECO:0007669"/>
    <property type="project" value="TreeGrafter"/>
</dbReference>
<dbReference type="SUPFAM" id="SSF53720">
    <property type="entry name" value="ALDH-like"/>
    <property type="match status" value="1"/>
</dbReference>
<comment type="caution">
    <text evidence="4">The sequence shown here is derived from an EMBL/GenBank/DDBJ whole genome shotgun (WGS) entry which is preliminary data.</text>
</comment>
<evidence type="ECO:0000256" key="2">
    <source>
        <dbReference type="ARBA" id="ARBA00023002"/>
    </source>
</evidence>
<dbReference type="EMBL" id="MASW01000001">
    <property type="protein sequence ID" value="PXY32255.1"/>
    <property type="molecule type" value="Genomic_DNA"/>
</dbReference>
<dbReference type="AlphaFoldDB" id="A0A2V4BA09"/>
<name>A0A2V4BA09_9PSEU</name>
<dbReference type="Gene3D" id="3.40.605.10">
    <property type="entry name" value="Aldehyde Dehydrogenase, Chain A, domain 1"/>
    <property type="match status" value="1"/>
</dbReference>
<sequence>MDAITPQPRAAWIAGRAEQGEGTLAVGHPYDGTEVATVAVPGPEQVERAVTAAGAAFAELRGTPAHVRAAALRGVADELTARTEEFAELLTAECGTPLRWAEAEVGEAASALRAGAATTLRLAGELQRLDSDAAGEGRLAVVRRVPGRPVLAALDVHGPLGLAARYTAAALAVGAPVVLAPAARAPLSALALGEVLTGAGLPAGSFSVLPLAGTETLAADARLTAVHPPCPGTAAAVVLADWPDLGEAAARIAVAGTRQAGQAPESVRRVVVDAAVADEFVGRLTDAVRGQRTGDPYDTEVSVGPLPDEPAAQRLEAWLDEATAAGAKVLTGGARRGASVEPVLLTELSPDAAAWRAAAPGPALAVAVMDSPEQAFAAAAGPSAGVFTRDVEHALRASAALGASSVVVGDVPGYHPGSVRAAVGEITAEQVTVVPGPAW</sequence>
<dbReference type="Gene3D" id="3.40.309.10">
    <property type="entry name" value="Aldehyde Dehydrogenase, Chain A, domain 2"/>
    <property type="match status" value="1"/>
</dbReference>
<dbReference type="OrthoDB" id="6882680at2"/>
<proteinExistence type="inferred from homology"/>
<dbReference type="InterPro" id="IPR051020">
    <property type="entry name" value="ALDH-related_metabolic_enz"/>
</dbReference>
<accession>A0A2V4BA09</accession>
<comment type="similarity">
    <text evidence="1">Belongs to the aldehyde dehydrogenase family.</text>
</comment>
<evidence type="ECO:0000313" key="5">
    <source>
        <dbReference type="Proteomes" id="UP000249915"/>
    </source>
</evidence>
<gene>
    <name evidence="4" type="ORF">BAY60_08200</name>
</gene>
<evidence type="ECO:0000313" key="4">
    <source>
        <dbReference type="EMBL" id="PXY32255.1"/>
    </source>
</evidence>
<dbReference type="InterPro" id="IPR016161">
    <property type="entry name" value="Ald_DH/histidinol_DH"/>
</dbReference>
<dbReference type="InterPro" id="IPR015590">
    <property type="entry name" value="Aldehyde_DH_dom"/>
</dbReference>
<keyword evidence="2" id="KW-0560">Oxidoreductase</keyword>
<dbReference type="Proteomes" id="UP000249915">
    <property type="component" value="Unassembled WGS sequence"/>
</dbReference>
<reference evidence="4 5" key="1">
    <citation type="submission" date="2016-07" db="EMBL/GenBank/DDBJ databases">
        <title>Draft genome sequence of Prauserella muralis DSM 45305, isolated from a mould-covered wall in an indoor environment.</title>
        <authorList>
            <person name="Ruckert C."/>
            <person name="Albersmeier A."/>
            <person name="Jiang C.-L."/>
            <person name="Jiang Y."/>
            <person name="Kalinowski J."/>
            <person name="Schneider O."/>
            <person name="Winkler A."/>
            <person name="Zotchev S.B."/>
        </authorList>
    </citation>
    <scope>NUCLEOTIDE SEQUENCE [LARGE SCALE GENOMIC DNA]</scope>
    <source>
        <strain evidence="4 5">DSM 45305</strain>
    </source>
</reference>
<dbReference type="RefSeq" id="WP_112280293.1">
    <property type="nucleotide sequence ID" value="NZ_MASW01000001.1"/>
</dbReference>
<dbReference type="PANTHER" id="PTHR42991">
    <property type="entry name" value="ALDEHYDE DEHYDROGENASE"/>
    <property type="match status" value="1"/>
</dbReference>
<organism evidence="4 5">
    <name type="scientific">Prauserella muralis</name>
    <dbReference type="NCBI Taxonomy" id="588067"/>
    <lineage>
        <taxon>Bacteria</taxon>
        <taxon>Bacillati</taxon>
        <taxon>Actinomycetota</taxon>
        <taxon>Actinomycetes</taxon>
        <taxon>Pseudonocardiales</taxon>
        <taxon>Pseudonocardiaceae</taxon>
        <taxon>Prauserella</taxon>
    </lineage>
</organism>
<evidence type="ECO:0000259" key="3">
    <source>
        <dbReference type="Pfam" id="PF00171"/>
    </source>
</evidence>
<dbReference type="PANTHER" id="PTHR42991:SF1">
    <property type="entry name" value="ALDEHYDE DEHYDROGENASE"/>
    <property type="match status" value="1"/>
</dbReference>
<evidence type="ECO:0000256" key="1">
    <source>
        <dbReference type="ARBA" id="ARBA00009986"/>
    </source>
</evidence>